<dbReference type="AlphaFoldDB" id="A0A848GN63"/>
<dbReference type="InterPro" id="IPR002347">
    <property type="entry name" value="SDR_fam"/>
</dbReference>
<accession>A0A848GN63</accession>
<evidence type="ECO:0000313" key="2">
    <source>
        <dbReference type="EMBL" id="NML39367.1"/>
    </source>
</evidence>
<dbReference type="CDD" id="cd05233">
    <property type="entry name" value="SDR_c"/>
    <property type="match status" value="1"/>
</dbReference>
<dbReference type="Proteomes" id="UP000583266">
    <property type="component" value="Unassembled WGS sequence"/>
</dbReference>
<comment type="similarity">
    <text evidence="1">Belongs to the short-chain dehydrogenases/reductases (SDR) family.</text>
</comment>
<dbReference type="PRINTS" id="PR01397">
    <property type="entry name" value="DHBDHDRGNASE"/>
</dbReference>
<dbReference type="PANTHER" id="PTHR43943">
    <property type="entry name" value="DEHYDROGENASE/REDUCTASE (SDR FAMILY) MEMBER 4"/>
    <property type="match status" value="1"/>
</dbReference>
<dbReference type="GO" id="GO:0019290">
    <property type="term" value="P:siderophore biosynthetic process"/>
    <property type="evidence" value="ECO:0007669"/>
    <property type="project" value="InterPro"/>
</dbReference>
<dbReference type="Pfam" id="PF00106">
    <property type="entry name" value="adh_short"/>
    <property type="match status" value="1"/>
</dbReference>
<dbReference type="InterPro" id="IPR003560">
    <property type="entry name" value="DHB_DH"/>
</dbReference>
<evidence type="ECO:0000256" key="1">
    <source>
        <dbReference type="ARBA" id="ARBA00006484"/>
    </source>
</evidence>
<sequence length="126" mass="13971">MDLQLASKRVFISGSTQGIGFAIAQQMAQEGAEVILHGRTQVKVDWAIQKLTALCPEAVVSGISADLAIPEEMEILLQRLPSVDILVNNAGIFEVKDFWEITDANWLHIFNVNVMSAVRLSRYVIF</sequence>
<dbReference type="InterPro" id="IPR036291">
    <property type="entry name" value="NAD(P)-bd_dom_sf"/>
</dbReference>
<protein>
    <submittedName>
        <fullName evidence="2">SDR family oxidoreductase</fullName>
    </submittedName>
</protein>
<dbReference type="SUPFAM" id="SSF51735">
    <property type="entry name" value="NAD(P)-binding Rossmann-fold domains"/>
    <property type="match status" value="1"/>
</dbReference>
<organism evidence="2 3">
    <name type="scientific">Chitinophaga fulva</name>
    <dbReference type="NCBI Taxonomy" id="2728842"/>
    <lineage>
        <taxon>Bacteria</taxon>
        <taxon>Pseudomonadati</taxon>
        <taxon>Bacteroidota</taxon>
        <taxon>Chitinophagia</taxon>
        <taxon>Chitinophagales</taxon>
        <taxon>Chitinophagaceae</taxon>
        <taxon>Chitinophaga</taxon>
    </lineage>
</organism>
<gene>
    <name evidence="2" type="ORF">HHL17_19360</name>
</gene>
<dbReference type="EMBL" id="JABBGC010000002">
    <property type="protein sequence ID" value="NML39367.1"/>
    <property type="molecule type" value="Genomic_DNA"/>
</dbReference>
<proteinExistence type="inferred from homology"/>
<comment type="caution">
    <text evidence="2">The sequence shown here is derived from an EMBL/GenBank/DDBJ whole genome shotgun (WGS) entry which is preliminary data.</text>
</comment>
<keyword evidence="3" id="KW-1185">Reference proteome</keyword>
<reference evidence="2 3" key="1">
    <citation type="submission" date="2020-04" db="EMBL/GenBank/DDBJ databases">
        <title>Chitinophaga sp. G-6-1-13 sp. nov., isolated from soil.</title>
        <authorList>
            <person name="Dahal R.H."/>
            <person name="Chaudhary D.K."/>
        </authorList>
    </citation>
    <scope>NUCLEOTIDE SEQUENCE [LARGE SCALE GENOMIC DNA]</scope>
    <source>
        <strain evidence="2 3">G-6-1-13</strain>
    </source>
</reference>
<dbReference type="Gene3D" id="3.40.50.720">
    <property type="entry name" value="NAD(P)-binding Rossmann-like Domain"/>
    <property type="match status" value="1"/>
</dbReference>
<dbReference type="RefSeq" id="WP_169226453.1">
    <property type="nucleotide sequence ID" value="NZ_JABBGC010000002.1"/>
</dbReference>
<dbReference type="PANTHER" id="PTHR43943:SF2">
    <property type="entry name" value="DEHYDROGENASE_REDUCTASE 4"/>
    <property type="match status" value="1"/>
</dbReference>
<dbReference type="GO" id="GO:0008667">
    <property type="term" value="F:2,3-dihydro-2,3-dihydroxybenzoate dehydrogenase activity"/>
    <property type="evidence" value="ECO:0007669"/>
    <property type="project" value="InterPro"/>
</dbReference>
<evidence type="ECO:0000313" key="3">
    <source>
        <dbReference type="Proteomes" id="UP000583266"/>
    </source>
</evidence>
<name>A0A848GN63_9BACT</name>